<keyword evidence="2" id="KW-1185">Reference proteome</keyword>
<dbReference type="OrthoDB" id="2816594at2759"/>
<dbReference type="Proteomes" id="UP000054538">
    <property type="component" value="Unassembled WGS sequence"/>
</dbReference>
<evidence type="ECO:0000313" key="2">
    <source>
        <dbReference type="Proteomes" id="UP000054538"/>
    </source>
</evidence>
<dbReference type="AlphaFoldDB" id="A0A0D0D4F4"/>
<proteinExistence type="predicted"/>
<gene>
    <name evidence="1" type="ORF">PAXRUDRAFT_149584</name>
</gene>
<sequence>MCYRQLQCIEFACGHKEPFTESKVDCNLRECRYSSVHVRPCIACSTTCLQMLGRAQPTVAQRKESLCRHCQQA</sequence>
<name>A0A0D0D4F4_9AGAM</name>
<dbReference type="HOGENOM" id="CLU_180191_3_0_1"/>
<organism evidence="1 2">
    <name type="scientific">Paxillus rubicundulus Ve08.2h10</name>
    <dbReference type="NCBI Taxonomy" id="930991"/>
    <lineage>
        <taxon>Eukaryota</taxon>
        <taxon>Fungi</taxon>
        <taxon>Dikarya</taxon>
        <taxon>Basidiomycota</taxon>
        <taxon>Agaricomycotina</taxon>
        <taxon>Agaricomycetes</taxon>
        <taxon>Agaricomycetidae</taxon>
        <taxon>Boletales</taxon>
        <taxon>Paxilineae</taxon>
        <taxon>Paxillaceae</taxon>
        <taxon>Paxillus</taxon>
    </lineage>
</organism>
<reference evidence="1 2" key="1">
    <citation type="submission" date="2014-04" db="EMBL/GenBank/DDBJ databases">
        <authorList>
            <consortium name="DOE Joint Genome Institute"/>
            <person name="Kuo A."/>
            <person name="Kohler A."/>
            <person name="Jargeat P."/>
            <person name="Nagy L.G."/>
            <person name="Floudas D."/>
            <person name="Copeland A."/>
            <person name="Barry K.W."/>
            <person name="Cichocki N."/>
            <person name="Veneault-Fourrey C."/>
            <person name="LaButti K."/>
            <person name="Lindquist E.A."/>
            <person name="Lipzen A."/>
            <person name="Lundell T."/>
            <person name="Morin E."/>
            <person name="Murat C."/>
            <person name="Sun H."/>
            <person name="Tunlid A."/>
            <person name="Henrissat B."/>
            <person name="Grigoriev I.V."/>
            <person name="Hibbett D.S."/>
            <person name="Martin F."/>
            <person name="Nordberg H.P."/>
            <person name="Cantor M.N."/>
            <person name="Hua S.X."/>
        </authorList>
    </citation>
    <scope>NUCLEOTIDE SEQUENCE [LARGE SCALE GENOMIC DNA]</scope>
    <source>
        <strain evidence="1 2">Ve08.2h10</strain>
    </source>
</reference>
<dbReference type="EMBL" id="KN825392">
    <property type="protein sequence ID" value="KIK91397.1"/>
    <property type="molecule type" value="Genomic_DNA"/>
</dbReference>
<protein>
    <submittedName>
        <fullName evidence="1">Uncharacterized protein</fullName>
    </submittedName>
</protein>
<dbReference type="InParanoid" id="A0A0D0D4F4"/>
<accession>A0A0D0D4F4</accession>
<evidence type="ECO:0000313" key="1">
    <source>
        <dbReference type="EMBL" id="KIK91397.1"/>
    </source>
</evidence>
<reference evidence="2" key="2">
    <citation type="submission" date="2015-01" db="EMBL/GenBank/DDBJ databases">
        <title>Evolutionary Origins and Diversification of the Mycorrhizal Mutualists.</title>
        <authorList>
            <consortium name="DOE Joint Genome Institute"/>
            <consortium name="Mycorrhizal Genomics Consortium"/>
            <person name="Kohler A."/>
            <person name="Kuo A."/>
            <person name="Nagy L.G."/>
            <person name="Floudas D."/>
            <person name="Copeland A."/>
            <person name="Barry K.W."/>
            <person name="Cichocki N."/>
            <person name="Veneault-Fourrey C."/>
            <person name="LaButti K."/>
            <person name="Lindquist E.A."/>
            <person name="Lipzen A."/>
            <person name="Lundell T."/>
            <person name="Morin E."/>
            <person name="Murat C."/>
            <person name="Riley R."/>
            <person name="Ohm R."/>
            <person name="Sun H."/>
            <person name="Tunlid A."/>
            <person name="Henrissat B."/>
            <person name="Grigoriev I.V."/>
            <person name="Hibbett D.S."/>
            <person name="Martin F."/>
        </authorList>
    </citation>
    <scope>NUCLEOTIDE SEQUENCE [LARGE SCALE GENOMIC DNA]</scope>
    <source>
        <strain evidence="2">Ve08.2h10</strain>
    </source>
</reference>